<feature type="compositionally biased region" description="Basic and acidic residues" evidence="6">
    <location>
        <begin position="149"/>
        <end position="158"/>
    </location>
</feature>
<dbReference type="Pfam" id="PF09805">
    <property type="entry name" value="Nop25"/>
    <property type="match status" value="1"/>
</dbReference>
<keyword evidence="3 5" id="KW-0175">Coiled coil</keyword>
<feature type="compositionally biased region" description="Basic residues" evidence="6">
    <location>
        <begin position="208"/>
        <end position="217"/>
    </location>
</feature>
<evidence type="ECO:0000313" key="11">
    <source>
        <dbReference type="Proteomes" id="UP000490939"/>
    </source>
</evidence>
<protein>
    <recommendedName>
        <fullName evidence="12">Nucleolar protein 12</fullName>
    </recommendedName>
</protein>
<dbReference type="EMBL" id="WNWR01000185">
    <property type="protein sequence ID" value="KAE9989470.1"/>
    <property type="molecule type" value="Genomic_DNA"/>
</dbReference>
<evidence type="ECO:0000313" key="10">
    <source>
        <dbReference type="Proteomes" id="UP000447873"/>
    </source>
</evidence>
<dbReference type="PANTHER" id="PTHR14577">
    <property type="entry name" value="NUCLEOLAR PROTEIN 12"/>
    <property type="match status" value="1"/>
</dbReference>
<dbReference type="OrthoDB" id="551633at2759"/>
<feature type="coiled-coil region" evidence="5">
    <location>
        <begin position="41"/>
        <end position="76"/>
    </location>
</feature>
<keyword evidence="11" id="KW-1185">Reference proteome</keyword>
<accession>A0A8H3VDX5</accession>
<feature type="region of interest" description="Disordered" evidence="6">
    <location>
        <begin position="90"/>
        <end position="130"/>
    </location>
</feature>
<evidence type="ECO:0000256" key="6">
    <source>
        <dbReference type="SAM" id="MobiDB-lite"/>
    </source>
</evidence>
<evidence type="ECO:0000313" key="9">
    <source>
        <dbReference type="EMBL" id="KAE9989470.1"/>
    </source>
</evidence>
<sequence>MAPRATSRGPATKKRKIQMGKAPAEILFDTAAREDYLTGFHKRKLQRIKQAQELAVQAAKEEKKVHRREIREERRKELADHVLAVKTAIESANGVLDNPSQLDSDNDSSTSDNDEWTGISDPKPTFKDAEYIDEDAYATVTVESVEITKDGFEAHNSDSSESEEEDPMADAAAAVTSTAAAAAAESGKLSGEGKKRVWTKDKPLGLRRPSKKKREKKFRYESKTERRVNRDKQRAKNKTQAAARKAKAGE</sequence>
<dbReference type="GO" id="GO:0019843">
    <property type="term" value="F:rRNA binding"/>
    <property type="evidence" value="ECO:0007669"/>
    <property type="project" value="TreeGrafter"/>
</dbReference>
<organism evidence="8 10">
    <name type="scientific">Venturia inaequalis</name>
    <name type="common">Apple scab fungus</name>
    <dbReference type="NCBI Taxonomy" id="5025"/>
    <lineage>
        <taxon>Eukaryota</taxon>
        <taxon>Fungi</taxon>
        <taxon>Dikarya</taxon>
        <taxon>Ascomycota</taxon>
        <taxon>Pezizomycotina</taxon>
        <taxon>Dothideomycetes</taxon>
        <taxon>Pleosporomycetidae</taxon>
        <taxon>Venturiales</taxon>
        <taxon>Venturiaceae</taxon>
        <taxon>Venturia</taxon>
    </lineage>
</organism>
<dbReference type="Proteomes" id="UP000447873">
    <property type="component" value="Unassembled WGS sequence"/>
</dbReference>
<feature type="compositionally biased region" description="Basic and acidic residues" evidence="6">
    <location>
        <begin position="191"/>
        <end position="204"/>
    </location>
</feature>
<evidence type="ECO:0008006" key="12">
    <source>
        <dbReference type="Google" id="ProtNLM"/>
    </source>
</evidence>
<comment type="similarity">
    <text evidence="2">Belongs to the RRP17 family.</text>
</comment>
<dbReference type="PANTHER" id="PTHR14577:SF0">
    <property type="entry name" value="NUCLEOLAR PROTEIN 12"/>
    <property type="match status" value="1"/>
</dbReference>
<reference evidence="8 10" key="1">
    <citation type="submission" date="2018-12" db="EMBL/GenBank/DDBJ databases">
        <title>Venturia inaequalis Genome Resource.</title>
        <authorList>
            <person name="Lichtner F.J."/>
        </authorList>
    </citation>
    <scope>NUCLEOTIDE SEQUENCE [LARGE SCALE GENOMIC DNA]</scope>
    <source>
        <strain evidence="8 10">120213</strain>
        <strain evidence="7">Bline_iso_100314</strain>
        <strain evidence="9 11">DMI_063113</strain>
    </source>
</reference>
<feature type="region of interest" description="Disordered" evidence="6">
    <location>
        <begin position="149"/>
        <end position="250"/>
    </location>
</feature>
<evidence type="ECO:0000313" key="7">
    <source>
        <dbReference type="EMBL" id="KAE9966422.1"/>
    </source>
</evidence>
<name>A0A8H3VDX5_VENIN</name>
<evidence type="ECO:0000256" key="1">
    <source>
        <dbReference type="ARBA" id="ARBA00004604"/>
    </source>
</evidence>
<evidence type="ECO:0000256" key="3">
    <source>
        <dbReference type="ARBA" id="ARBA00023054"/>
    </source>
</evidence>
<keyword evidence="4" id="KW-0539">Nucleus</keyword>
<feature type="compositionally biased region" description="Low complexity" evidence="6">
    <location>
        <begin position="169"/>
        <end position="186"/>
    </location>
</feature>
<dbReference type="AlphaFoldDB" id="A0A8H3VDX5"/>
<evidence type="ECO:0000256" key="5">
    <source>
        <dbReference type="SAM" id="Coils"/>
    </source>
</evidence>
<feature type="compositionally biased region" description="Basic and acidic residues" evidence="6">
    <location>
        <begin position="218"/>
        <end position="234"/>
    </location>
</feature>
<evidence type="ECO:0000313" key="8">
    <source>
        <dbReference type="EMBL" id="KAE9985189.1"/>
    </source>
</evidence>
<gene>
    <name evidence="7" type="ORF">BLS_007019</name>
    <name evidence="9" type="ORF">EG327_002662</name>
    <name evidence="8" type="ORF">EG328_007729</name>
</gene>
<dbReference type="Proteomes" id="UP000433883">
    <property type="component" value="Unassembled WGS sequence"/>
</dbReference>
<dbReference type="GO" id="GO:0005730">
    <property type="term" value="C:nucleolus"/>
    <property type="evidence" value="ECO:0007669"/>
    <property type="project" value="UniProtKB-SubCell"/>
</dbReference>
<evidence type="ECO:0000256" key="2">
    <source>
        <dbReference type="ARBA" id="ARBA00007175"/>
    </source>
</evidence>
<comment type="subcellular location">
    <subcellularLocation>
        <location evidence="1">Nucleus</location>
        <location evidence="1">Nucleolus</location>
    </subcellularLocation>
</comment>
<dbReference type="Proteomes" id="UP000490939">
    <property type="component" value="Unassembled WGS sequence"/>
</dbReference>
<evidence type="ECO:0000256" key="4">
    <source>
        <dbReference type="ARBA" id="ARBA00023242"/>
    </source>
</evidence>
<proteinExistence type="inferred from homology"/>
<comment type="caution">
    <text evidence="8">The sequence shown here is derived from an EMBL/GenBank/DDBJ whole genome shotgun (WGS) entry which is preliminary data.</text>
</comment>
<dbReference type="EMBL" id="WNWQ01000531">
    <property type="protein sequence ID" value="KAE9966422.1"/>
    <property type="molecule type" value="Genomic_DNA"/>
</dbReference>
<dbReference type="InterPro" id="IPR019186">
    <property type="entry name" value="Nucleolar_protein_12"/>
</dbReference>
<dbReference type="EMBL" id="WNWS01000042">
    <property type="protein sequence ID" value="KAE9985189.1"/>
    <property type="molecule type" value="Genomic_DNA"/>
</dbReference>